<protein>
    <submittedName>
        <fullName evidence="2">Uncharacterized protein</fullName>
    </submittedName>
</protein>
<feature type="region of interest" description="Disordered" evidence="1">
    <location>
        <begin position="1"/>
        <end position="36"/>
    </location>
</feature>
<keyword evidence="3" id="KW-1185">Reference proteome</keyword>
<organism evidence="2 3">
    <name type="scientific">Actinomadura vinacea</name>
    <dbReference type="NCBI Taxonomy" id="115336"/>
    <lineage>
        <taxon>Bacteria</taxon>
        <taxon>Bacillati</taxon>
        <taxon>Actinomycetota</taxon>
        <taxon>Actinomycetes</taxon>
        <taxon>Streptosporangiales</taxon>
        <taxon>Thermomonosporaceae</taxon>
        <taxon>Actinomadura</taxon>
    </lineage>
</organism>
<accession>A0ABP5WWY9</accession>
<dbReference type="Proteomes" id="UP001501231">
    <property type="component" value="Unassembled WGS sequence"/>
</dbReference>
<proteinExistence type="predicted"/>
<comment type="caution">
    <text evidence="2">The sequence shown here is derived from an EMBL/GenBank/DDBJ whole genome shotgun (WGS) entry which is preliminary data.</text>
</comment>
<evidence type="ECO:0000313" key="2">
    <source>
        <dbReference type="EMBL" id="GAA2438991.1"/>
    </source>
</evidence>
<evidence type="ECO:0000313" key="3">
    <source>
        <dbReference type="Proteomes" id="UP001501231"/>
    </source>
</evidence>
<gene>
    <name evidence="2" type="ORF">GCM10010191_62880</name>
</gene>
<sequence>MAAPADSPDNSPEPSGHGVAGEGEEPPVTGTGRAVAAPVTGTIPAVRAPRTAGGAIVLQIPN</sequence>
<reference evidence="3" key="1">
    <citation type="journal article" date="2019" name="Int. J. Syst. Evol. Microbiol.">
        <title>The Global Catalogue of Microorganisms (GCM) 10K type strain sequencing project: providing services to taxonomists for standard genome sequencing and annotation.</title>
        <authorList>
            <consortium name="The Broad Institute Genomics Platform"/>
            <consortium name="The Broad Institute Genome Sequencing Center for Infectious Disease"/>
            <person name="Wu L."/>
            <person name="Ma J."/>
        </authorList>
    </citation>
    <scope>NUCLEOTIDE SEQUENCE [LARGE SCALE GENOMIC DNA]</scope>
    <source>
        <strain evidence="3">JCM 3325</strain>
    </source>
</reference>
<dbReference type="EMBL" id="BAAARW010000023">
    <property type="protein sequence ID" value="GAA2438991.1"/>
    <property type="molecule type" value="Genomic_DNA"/>
</dbReference>
<evidence type="ECO:0000256" key="1">
    <source>
        <dbReference type="SAM" id="MobiDB-lite"/>
    </source>
</evidence>
<name>A0ABP5WWY9_9ACTN</name>